<sequence>MSDGNQLFWKAYASTIRDIMTSGPIGDNTRVYIAPNNTDGICGGKDIPAPCTNYGIFQYADFLLDPKNPNWVASKTSRYSEALDAAMGRLTPNGKGDTAPDAWIRLANAKERVKIYQREKDEAREQAEKDFKQDDNPDKPKSFAQWYPLNADAYVVAIRNFVGATNEVQRRTSEIGGAGSVLLAQAMKKTAAGVNDQQLTPGYTMRASSGSVNFDATGKAIAPSEEAISFVPLYTIQQYGALLDGWIANNNQKPSTFALDLSTGSHFSYKDIGFTEAEGEASFRQLPVFDFYASGGGQVEHANFDMSSNAKDVRVTLEIKHYKIVTFQPGQWNVDVNDLIAKMEAKAPTMQQKVRPTQMLVAQGISMKVNFLGSARTAFDKDYKKTVQGGGAISVFGFRIGGSGSSSEETASHGHTWDSSSGSLNIAAENAAHSANVLAVLGEIVTV</sequence>
<feature type="region of interest" description="Disordered" evidence="1">
    <location>
        <begin position="119"/>
        <end position="139"/>
    </location>
</feature>
<dbReference type="Proteomes" id="UP000078544">
    <property type="component" value="Unassembled WGS sequence"/>
</dbReference>
<keyword evidence="3" id="KW-1185">Reference proteome</keyword>
<evidence type="ECO:0000313" key="2">
    <source>
        <dbReference type="EMBL" id="KZZ89405.1"/>
    </source>
</evidence>
<comment type="caution">
    <text evidence="2">The sequence shown here is derived from an EMBL/GenBank/DDBJ whole genome shotgun (WGS) entry which is preliminary data.</text>
</comment>
<organism evidence="2 3">
    <name type="scientific">Moelleriella libera RCEF 2490</name>
    <dbReference type="NCBI Taxonomy" id="1081109"/>
    <lineage>
        <taxon>Eukaryota</taxon>
        <taxon>Fungi</taxon>
        <taxon>Dikarya</taxon>
        <taxon>Ascomycota</taxon>
        <taxon>Pezizomycotina</taxon>
        <taxon>Sordariomycetes</taxon>
        <taxon>Hypocreomycetidae</taxon>
        <taxon>Hypocreales</taxon>
        <taxon>Clavicipitaceae</taxon>
        <taxon>Moelleriella</taxon>
    </lineage>
</organism>
<gene>
    <name evidence="2" type="ORF">AAL_07704</name>
</gene>
<evidence type="ECO:0000313" key="3">
    <source>
        <dbReference type="Proteomes" id="UP000078544"/>
    </source>
</evidence>
<proteinExistence type="predicted"/>
<reference evidence="2 3" key="1">
    <citation type="journal article" date="2016" name="Genome Biol. Evol.">
        <title>Divergent and convergent evolution of fungal pathogenicity.</title>
        <authorList>
            <person name="Shang Y."/>
            <person name="Xiao G."/>
            <person name="Zheng P."/>
            <person name="Cen K."/>
            <person name="Zhan S."/>
            <person name="Wang C."/>
        </authorList>
    </citation>
    <scope>NUCLEOTIDE SEQUENCE [LARGE SCALE GENOMIC DNA]</scope>
    <source>
        <strain evidence="2 3">RCEF 2490</strain>
    </source>
</reference>
<name>A0A167WXX4_9HYPO</name>
<dbReference type="AlphaFoldDB" id="A0A167WXX4"/>
<evidence type="ECO:0000256" key="1">
    <source>
        <dbReference type="SAM" id="MobiDB-lite"/>
    </source>
</evidence>
<dbReference type="EMBL" id="AZGY01000025">
    <property type="protein sequence ID" value="KZZ89405.1"/>
    <property type="molecule type" value="Genomic_DNA"/>
</dbReference>
<dbReference type="OrthoDB" id="3539671at2759"/>
<protein>
    <submittedName>
        <fullName evidence="2">Uncharacterized protein</fullName>
    </submittedName>
</protein>
<accession>A0A167WXX4</accession>